<dbReference type="Proteomes" id="UP000440578">
    <property type="component" value="Unassembled WGS sequence"/>
</dbReference>
<dbReference type="AlphaFoldDB" id="A0A6A4W9T2"/>
<dbReference type="PANTHER" id="PTHR15081">
    <property type="entry name" value="NUCLEAR AUTOANTIGENIC SPERM PROTEIN NASP -RELATED"/>
    <property type="match status" value="1"/>
</dbReference>
<dbReference type="PROSITE" id="PS50005">
    <property type="entry name" value="TPR"/>
    <property type="match status" value="1"/>
</dbReference>
<sequence length="716" mass="76191">MQQGSTSQTSEWNEALQHLVQGKRHLLVRDVNSAVNSLQEACRLLAEQYGETADPCGEAYFFYGKALLELSRIETGVLGNALDGVPEGDDADTSQTEDPEKLSEEERMQVVEEVDEALEENFITLEKARHAKDGKGSASEIDKETGETLMENGETQAKAQEANAVAENGVDMEVSEKTQADADKTPEEVVKSDSDKATATDADIAEDGAAKAGAEGSAEGSAAQADDKESAEEMEVDGATLSTAGGDASSGDGKQPGTDTAVVEPGEDKSAAANAETVESKPEDKTTEVKEASKESGDKPAEPGTVEVGVETNPNDTVEPATEASAVFSADIEAKEATSDTTKTQEAVDTPTDKAADVSAEKAAESADKDEKAPNDAKPVESTEGDEEEDGDDEEAEDAPVKEDGEGETKEDAGEEAKDGDKGEEDGAEGEEGADTTKEGDTSQDCDTEEGEEGEGDGAKEGDDEEEDVPNIQLAWEVLELAKIIFTRQAKDKPSDLKLSEVYQKLGEVSIEAENYSQAVDDLGNCLTIQKKHLDADDRLIAETHYHLGVAHSLANQYSEAIAAFQASVDTILARVQRLQRQILDRENGKKIEHEDPFYKEENEIKELEDLIPDMKEKIADMRDMKAEAQKKIAEVFAASGGAGPSTSAAPISPVKAMMTSRPAASAADGDGEKKEAHSIGHLVKRKRLSEPAAEEDAKRTKQENGHNGVNGHAAP</sequence>
<keyword evidence="4 6" id="KW-0802">TPR repeat</keyword>
<feature type="compositionally biased region" description="Acidic residues" evidence="8">
    <location>
        <begin position="442"/>
        <end position="468"/>
    </location>
</feature>
<protein>
    <submittedName>
        <fullName evidence="10">Nuclear autoantigenic sperm protein</fullName>
    </submittedName>
</protein>
<feature type="compositionally biased region" description="Basic and acidic residues" evidence="8">
    <location>
        <begin position="174"/>
        <end position="198"/>
    </location>
</feature>
<dbReference type="Pfam" id="PF10516">
    <property type="entry name" value="SHNi-TPR"/>
    <property type="match status" value="1"/>
</dbReference>
<evidence type="ECO:0000256" key="4">
    <source>
        <dbReference type="ARBA" id="ARBA00022803"/>
    </source>
</evidence>
<feature type="compositionally biased region" description="Acidic residues" evidence="8">
    <location>
        <begin position="86"/>
        <end position="97"/>
    </location>
</feature>
<feature type="region of interest" description="Disordered" evidence="8">
    <location>
        <begin position="153"/>
        <end position="468"/>
    </location>
</feature>
<comment type="subcellular location">
    <subcellularLocation>
        <location evidence="1">Nucleus</location>
    </subcellularLocation>
</comment>
<dbReference type="InterPro" id="IPR019544">
    <property type="entry name" value="Tetratricopeptide_SHNi-TPR_dom"/>
</dbReference>
<keyword evidence="7" id="KW-0175">Coiled coil</keyword>
<feature type="compositionally biased region" description="Basic and acidic residues" evidence="8">
    <location>
        <begin position="351"/>
        <end position="381"/>
    </location>
</feature>
<evidence type="ECO:0000256" key="1">
    <source>
        <dbReference type="ARBA" id="ARBA00004123"/>
    </source>
</evidence>
<feature type="region of interest" description="Disordered" evidence="8">
    <location>
        <begin position="81"/>
        <end position="104"/>
    </location>
</feature>
<dbReference type="SUPFAM" id="SSF48452">
    <property type="entry name" value="TPR-like"/>
    <property type="match status" value="1"/>
</dbReference>
<proteinExistence type="inferred from homology"/>
<evidence type="ECO:0000259" key="9">
    <source>
        <dbReference type="Pfam" id="PF10516"/>
    </source>
</evidence>
<evidence type="ECO:0000256" key="6">
    <source>
        <dbReference type="PROSITE-ProRule" id="PRU00339"/>
    </source>
</evidence>
<dbReference type="GO" id="GO:0034080">
    <property type="term" value="P:CENP-A containing chromatin assembly"/>
    <property type="evidence" value="ECO:0007669"/>
    <property type="project" value="TreeGrafter"/>
</dbReference>
<name>A0A6A4W9T2_AMPAM</name>
<feature type="compositionally biased region" description="Basic and acidic residues" evidence="8">
    <location>
        <begin position="696"/>
        <end position="705"/>
    </location>
</feature>
<dbReference type="InterPro" id="IPR011990">
    <property type="entry name" value="TPR-like_helical_dom_sf"/>
</dbReference>
<feature type="compositionally biased region" description="Basic and acidic residues" evidence="8">
    <location>
        <begin position="399"/>
        <end position="421"/>
    </location>
</feature>
<gene>
    <name evidence="10" type="primary">NASP_1</name>
    <name evidence="10" type="ORF">FJT64_003986</name>
</gene>
<feature type="compositionally biased region" description="Acidic residues" evidence="8">
    <location>
        <begin position="383"/>
        <end position="398"/>
    </location>
</feature>
<feature type="domain" description="Tetratricopeptide SHNi-TPR" evidence="9">
    <location>
        <begin position="500"/>
        <end position="536"/>
    </location>
</feature>
<organism evidence="10 11">
    <name type="scientific">Amphibalanus amphitrite</name>
    <name type="common">Striped barnacle</name>
    <name type="synonym">Balanus amphitrite</name>
    <dbReference type="NCBI Taxonomy" id="1232801"/>
    <lineage>
        <taxon>Eukaryota</taxon>
        <taxon>Metazoa</taxon>
        <taxon>Ecdysozoa</taxon>
        <taxon>Arthropoda</taxon>
        <taxon>Crustacea</taxon>
        <taxon>Multicrustacea</taxon>
        <taxon>Cirripedia</taxon>
        <taxon>Thoracica</taxon>
        <taxon>Thoracicalcarea</taxon>
        <taxon>Balanomorpha</taxon>
        <taxon>Balanoidea</taxon>
        <taxon>Balanidae</taxon>
        <taxon>Amphibalaninae</taxon>
        <taxon>Amphibalanus</taxon>
    </lineage>
</organism>
<evidence type="ECO:0000256" key="3">
    <source>
        <dbReference type="ARBA" id="ARBA00022737"/>
    </source>
</evidence>
<dbReference type="Gene3D" id="1.25.40.10">
    <property type="entry name" value="Tetratricopeptide repeat domain"/>
    <property type="match status" value="1"/>
</dbReference>
<feature type="region of interest" description="Disordered" evidence="8">
    <location>
        <begin position="660"/>
        <end position="716"/>
    </location>
</feature>
<evidence type="ECO:0000313" key="11">
    <source>
        <dbReference type="Proteomes" id="UP000440578"/>
    </source>
</evidence>
<dbReference type="OrthoDB" id="5587616at2759"/>
<dbReference type="PANTHER" id="PTHR15081:SF1">
    <property type="entry name" value="NUCLEAR AUTOANTIGENIC SPERM PROTEIN"/>
    <property type="match status" value="1"/>
</dbReference>
<keyword evidence="3" id="KW-0677">Repeat</keyword>
<feature type="compositionally biased region" description="Basic and acidic residues" evidence="8">
    <location>
        <begin position="278"/>
        <end position="301"/>
    </location>
</feature>
<comment type="similarity">
    <text evidence="2">Belongs to the NASP family.</text>
</comment>
<feature type="repeat" description="TPR" evidence="6">
    <location>
        <begin position="500"/>
        <end position="533"/>
    </location>
</feature>
<dbReference type="EMBL" id="VIIS01001419">
    <property type="protein sequence ID" value="KAF0298621.1"/>
    <property type="molecule type" value="Genomic_DNA"/>
</dbReference>
<evidence type="ECO:0000256" key="7">
    <source>
        <dbReference type="SAM" id="Coils"/>
    </source>
</evidence>
<feature type="compositionally biased region" description="Low complexity" evidence="8">
    <location>
        <begin position="210"/>
        <end position="224"/>
    </location>
</feature>
<dbReference type="SMART" id="SM00028">
    <property type="entry name" value="TPR"/>
    <property type="match status" value="2"/>
</dbReference>
<dbReference type="GO" id="GO:0042393">
    <property type="term" value="F:histone binding"/>
    <property type="evidence" value="ECO:0007669"/>
    <property type="project" value="TreeGrafter"/>
</dbReference>
<evidence type="ECO:0000313" key="10">
    <source>
        <dbReference type="EMBL" id="KAF0298621.1"/>
    </source>
</evidence>
<comment type="caution">
    <text evidence="10">The sequence shown here is derived from an EMBL/GenBank/DDBJ whole genome shotgun (WGS) entry which is preliminary data.</text>
</comment>
<feature type="compositionally biased region" description="Acidic residues" evidence="8">
    <location>
        <begin position="422"/>
        <end position="434"/>
    </location>
</feature>
<dbReference type="GO" id="GO:0005654">
    <property type="term" value="C:nucleoplasm"/>
    <property type="evidence" value="ECO:0007669"/>
    <property type="project" value="TreeGrafter"/>
</dbReference>
<reference evidence="10 11" key="1">
    <citation type="submission" date="2019-07" db="EMBL/GenBank/DDBJ databases">
        <title>Draft genome assembly of a fouling barnacle, Amphibalanus amphitrite (Darwin, 1854): The first reference genome for Thecostraca.</title>
        <authorList>
            <person name="Kim W."/>
        </authorList>
    </citation>
    <scope>NUCLEOTIDE SEQUENCE [LARGE SCALE GENOMIC DNA]</scope>
    <source>
        <strain evidence="10">SNU_AA5</strain>
        <tissue evidence="10">Soma without cirri and trophi</tissue>
    </source>
</reference>
<accession>A0A6A4W9T2</accession>
<dbReference type="GO" id="GO:0006335">
    <property type="term" value="P:DNA replication-dependent chromatin assembly"/>
    <property type="evidence" value="ECO:0007669"/>
    <property type="project" value="TreeGrafter"/>
</dbReference>
<evidence type="ECO:0000256" key="5">
    <source>
        <dbReference type="ARBA" id="ARBA00023242"/>
    </source>
</evidence>
<keyword evidence="11" id="KW-1185">Reference proteome</keyword>
<evidence type="ECO:0000256" key="2">
    <source>
        <dbReference type="ARBA" id="ARBA00008402"/>
    </source>
</evidence>
<dbReference type="InterPro" id="IPR051730">
    <property type="entry name" value="NASP-like"/>
</dbReference>
<dbReference type="InterPro" id="IPR019734">
    <property type="entry name" value="TPR_rpt"/>
</dbReference>
<keyword evidence="5" id="KW-0539">Nucleus</keyword>
<evidence type="ECO:0000256" key="8">
    <source>
        <dbReference type="SAM" id="MobiDB-lite"/>
    </source>
</evidence>
<feature type="compositionally biased region" description="Low complexity" evidence="8">
    <location>
        <begin position="237"/>
        <end position="253"/>
    </location>
</feature>
<feature type="coiled-coil region" evidence="7">
    <location>
        <begin position="562"/>
        <end position="635"/>
    </location>
</feature>